<dbReference type="GO" id="GO:0004061">
    <property type="term" value="F:arylformamidase activity"/>
    <property type="evidence" value="ECO:0007669"/>
    <property type="project" value="InterPro"/>
</dbReference>
<accession>A0A5J5FTG7</accession>
<dbReference type="Pfam" id="PF04199">
    <property type="entry name" value="Cyclase"/>
    <property type="match status" value="1"/>
</dbReference>
<dbReference type="InterPro" id="IPR007325">
    <property type="entry name" value="KFase/CYL"/>
</dbReference>
<name>A0A5J5FTG7_9GAMM</name>
<sequence length="247" mass="27536">MTLDQIIHALKKKKWVDLTHPVTSASPVFSAFSNMRSKTLFTVEQHGFYAQEITFTTPTGTHIDAPGHFVADKRCLDGVDSKELLLPLLVIHKEAEVARDADYRLSVGDIAQFERQYGAIPAGSFVAFASDWCRRWPDADAFANRDAQGDSHTPGWSLEALRFLFEQRGVSAIGHETLDTDAGVDFRRNNGLDGEYYVLNRNACQVEVLNNLSLLPATGAWIHVSWPNFAAMPSFPARVTAWLPEDE</sequence>
<proteinExistence type="predicted"/>
<dbReference type="Proteomes" id="UP000335415">
    <property type="component" value="Unassembled WGS sequence"/>
</dbReference>
<dbReference type="OrthoDB" id="7067800at2"/>
<evidence type="ECO:0000313" key="2">
    <source>
        <dbReference type="Proteomes" id="UP000335415"/>
    </source>
</evidence>
<dbReference type="PANTHER" id="PTHR31118">
    <property type="entry name" value="CYCLASE-LIKE PROTEIN 2"/>
    <property type="match status" value="1"/>
</dbReference>
<protein>
    <submittedName>
        <fullName evidence="1">Cyclase family protein</fullName>
    </submittedName>
</protein>
<gene>
    <name evidence="1" type="ORF">FJU30_21805</name>
</gene>
<dbReference type="GO" id="GO:0019441">
    <property type="term" value="P:L-tryptophan catabolic process to kynurenine"/>
    <property type="evidence" value="ECO:0007669"/>
    <property type="project" value="InterPro"/>
</dbReference>
<evidence type="ECO:0000313" key="1">
    <source>
        <dbReference type="EMBL" id="KAA8996429.1"/>
    </source>
</evidence>
<keyword evidence="2" id="KW-1185">Reference proteome</keyword>
<dbReference type="InterPro" id="IPR037175">
    <property type="entry name" value="KFase_sf"/>
</dbReference>
<dbReference type="SUPFAM" id="SSF102198">
    <property type="entry name" value="Putative cyclase"/>
    <property type="match status" value="1"/>
</dbReference>
<dbReference type="EMBL" id="VYKJ01000014">
    <property type="protein sequence ID" value="KAA8996429.1"/>
    <property type="molecule type" value="Genomic_DNA"/>
</dbReference>
<organism evidence="1 2">
    <name type="scientific">Affinibrenneria salicis</name>
    <dbReference type="NCBI Taxonomy" id="2590031"/>
    <lineage>
        <taxon>Bacteria</taxon>
        <taxon>Pseudomonadati</taxon>
        <taxon>Pseudomonadota</taxon>
        <taxon>Gammaproteobacteria</taxon>
        <taxon>Enterobacterales</taxon>
        <taxon>Pectobacteriaceae</taxon>
        <taxon>Affinibrenneria</taxon>
    </lineage>
</organism>
<dbReference type="PANTHER" id="PTHR31118:SF12">
    <property type="entry name" value="CYCLASE-LIKE PROTEIN 2"/>
    <property type="match status" value="1"/>
</dbReference>
<comment type="caution">
    <text evidence="1">The sequence shown here is derived from an EMBL/GenBank/DDBJ whole genome shotgun (WGS) entry which is preliminary data.</text>
</comment>
<dbReference type="RefSeq" id="WP_150437085.1">
    <property type="nucleotide sequence ID" value="NZ_VYKJ01000014.1"/>
</dbReference>
<dbReference type="AlphaFoldDB" id="A0A5J5FTG7"/>
<dbReference type="Gene3D" id="3.50.30.50">
    <property type="entry name" value="Putative cyclase"/>
    <property type="match status" value="1"/>
</dbReference>
<reference evidence="1 2" key="1">
    <citation type="submission" date="2019-09" db="EMBL/GenBank/DDBJ databases">
        <authorList>
            <person name="Li Y."/>
        </authorList>
    </citation>
    <scope>NUCLEOTIDE SEQUENCE [LARGE SCALE GENOMIC DNA]</scope>
    <source>
        <strain evidence="1 2">L3-3HA</strain>
    </source>
</reference>